<protein>
    <recommendedName>
        <fullName evidence="10">Flagellar protein FliL</fullName>
    </recommendedName>
</protein>
<evidence type="ECO:0000256" key="8">
    <source>
        <dbReference type="ARBA" id="ARBA00022989"/>
    </source>
</evidence>
<dbReference type="RefSeq" id="WP_200598664.1">
    <property type="nucleotide sequence ID" value="NZ_JAEPBG010000048.1"/>
</dbReference>
<keyword evidence="10" id="KW-0997">Cell inner membrane</keyword>
<dbReference type="GO" id="GO:0009425">
    <property type="term" value="C:bacterial-type flagellum basal body"/>
    <property type="evidence" value="ECO:0007669"/>
    <property type="project" value="InterPro"/>
</dbReference>
<evidence type="ECO:0000256" key="11">
    <source>
        <dbReference type="SAM" id="MobiDB-lite"/>
    </source>
</evidence>
<evidence type="ECO:0000256" key="4">
    <source>
        <dbReference type="ARBA" id="ARBA00022475"/>
    </source>
</evidence>
<dbReference type="NCBIfam" id="NF005435">
    <property type="entry name" value="PRK07021.1"/>
    <property type="match status" value="1"/>
</dbReference>
<reference evidence="12" key="1">
    <citation type="submission" date="2021-01" db="EMBL/GenBank/DDBJ databases">
        <title>Genome sequence of strain Noviherbaspirillum sp. DKR-6.</title>
        <authorList>
            <person name="Chaudhary D.K."/>
        </authorList>
    </citation>
    <scope>NUCLEOTIDE SEQUENCE</scope>
    <source>
        <strain evidence="12">DKR-6</strain>
    </source>
</reference>
<keyword evidence="12" id="KW-0969">Cilium</keyword>
<keyword evidence="12" id="KW-0282">Flagellum</keyword>
<evidence type="ECO:0000313" key="12">
    <source>
        <dbReference type="EMBL" id="MBK4739300.1"/>
    </source>
</evidence>
<dbReference type="EMBL" id="JAEPBG010000048">
    <property type="protein sequence ID" value="MBK4739300.1"/>
    <property type="molecule type" value="Genomic_DNA"/>
</dbReference>
<proteinExistence type="inferred from homology"/>
<comment type="subcellular location">
    <subcellularLocation>
        <location evidence="10">Cell inner membrane</location>
    </subcellularLocation>
    <subcellularLocation>
        <location evidence="2">Cell membrane</location>
        <topology evidence="2">Single-pass membrane protein</topology>
    </subcellularLocation>
</comment>
<dbReference type="GO" id="GO:0071978">
    <property type="term" value="P:bacterial-type flagellum-dependent swarming motility"/>
    <property type="evidence" value="ECO:0007669"/>
    <property type="project" value="TreeGrafter"/>
</dbReference>
<evidence type="ECO:0000256" key="7">
    <source>
        <dbReference type="ARBA" id="ARBA00022779"/>
    </source>
</evidence>
<sequence length="186" mass="19454">MATSKPAAKAAAAAADGAKKPKSKLLVIIIAAVLVLGIGGGAAWYFLGHKKDEAGDDEDTHASAKGKGKGKAKGGHAKASAPPVFLPMDPYTVNLQPGENGDQYLQTSITLQVAGAEDVETIKTYQPQIRSRILLLLSSKRGAELATVEGKKKLAEEILALFEQPFSKGGPTVEVTDVLFTAFVIQ</sequence>
<keyword evidence="7 10" id="KW-0283">Flagellar rotation</keyword>
<dbReference type="PANTHER" id="PTHR35091:SF2">
    <property type="entry name" value="FLAGELLAR PROTEIN FLIL"/>
    <property type="match status" value="1"/>
</dbReference>
<keyword evidence="8 10" id="KW-1133">Transmembrane helix</keyword>
<name>A0A934W9Q8_9BURK</name>
<dbReference type="Proteomes" id="UP000622890">
    <property type="component" value="Unassembled WGS sequence"/>
</dbReference>
<evidence type="ECO:0000256" key="6">
    <source>
        <dbReference type="ARBA" id="ARBA00022692"/>
    </source>
</evidence>
<comment type="caution">
    <text evidence="12">The sequence shown here is derived from an EMBL/GenBank/DDBJ whole genome shotgun (WGS) entry which is preliminary data.</text>
</comment>
<dbReference type="GO" id="GO:0005886">
    <property type="term" value="C:plasma membrane"/>
    <property type="evidence" value="ECO:0007669"/>
    <property type="project" value="UniProtKB-SubCell"/>
</dbReference>
<evidence type="ECO:0000256" key="9">
    <source>
        <dbReference type="ARBA" id="ARBA00023136"/>
    </source>
</evidence>
<dbReference type="PANTHER" id="PTHR35091">
    <property type="entry name" value="FLAGELLAR PROTEIN FLIL"/>
    <property type="match status" value="1"/>
</dbReference>
<organism evidence="12 13">
    <name type="scientific">Noviherbaspirillum pedocola</name>
    <dbReference type="NCBI Taxonomy" id="2801341"/>
    <lineage>
        <taxon>Bacteria</taxon>
        <taxon>Pseudomonadati</taxon>
        <taxon>Pseudomonadota</taxon>
        <taxon>Betaproteobacteria</taxon>
        <taxon>Burkholderiales</taxon>
        <taxon>Oxalobacteraceae</taxon>
        <taxon>Noviherbaspirillum</taxon>
    </lineage>
</organism>
<evidence type="ECO:0000256" key="1">
    <source>
        <dbReference type="ARBA" id="ARBA00002254"/>
    </source>
</evidence>
<gene>
    <name evidence="12" type="primary">fliL</name>
    <name evidence="12" type="ORF">JJB74_32335</name>
</gene>
<evidence type="ECO:0000256" key="5">
    <source>
        <dbReference type="ARBA" id="ARBA00022500"/>
    </source>
</evidence>
<keyword evidence="4" id="KW-1003">Cell membrane</keyword>
<keyword evidence="6 10" id="KW-0812">Transmembrane</keyword>
<comment type="similarity">
    <text evidence="3 10">Belongs to the FliL family.</text>
</comment>
<feature type="transmembrane region" description="Helical" evidence="10">
    <location>
        <begin position="25"/>
        <end position="47"/>
    </location>
</feature>
<feature type="compositionally biased region" description="Basic residues" evidence="11">
    <location>
        <begin position="64"/>
        <end position="76"/>
    </location>
</feature>
<keyword evidence="9 10" id="KW-0472">Membrane</keyword>
<keyword evidence="13" id="KW-1185">Reference proteome</keyword>
<dbReference type="AlphaFoldDB" id="A0A934W9Q8"/>
<evidence type="ECO:0000256" key="3">
    <source>
        <dbReference type="ARBA" id="ARBA00008281"/>
    </source>
</evidence>
<feature type="region of interest" description="Disordered" evidence="11">
    <location>
        <begin position="54"/>
        <end position="80"/>
    </location>
</feature>
<keyword evidence="5 10" id="KW-0145">Chemotaxis</keyword>
<keyword evidence="12" id="KW-0966">Cell projection</keyword>
<evidence type="ECO:0000313" key="13">
    <source>
        <dbReference type="Proteomes" id="UP000622890"/>
    </source>
</evidence>
<dbReference type="Pfam" id="PF03748">
    <property type="entry name" value="FliL"/>
    <property type="match status" value="1"/>
</dbReference>
<dbReference type="InterPro" id="IPR005503">
    <property type="entry name" value="FliL"/>
</dbReference>
<evidence type="ECO:0000256" key="10">
    <source>
        <dbReference type="RuleBase" id="RU364125"/>
    </source>
</evidence>
<accession>A0A934W9Q8</accession>
<comment type="function">
    <text evidence="1 10">Controls the rotational direction of flagella during chemotaxis.</text>
</comment>
<evidence type="ECO:0000256" key="2">
    <source>
        <dbReference type="ARBA" id="ARBA00004162"/>
    </source>
</evidence>
<dbReference type="GO" id="GO:0006935">
    <property type="term" value="P:chemotaxis"/>
    <property type="evidence" value="ECO:0007669"/>
    <property type="project" value="UniProtKB-KW"/>
</dbReference>